<accession>A0AAE2D0S4</accession>
<evidence type="ECO:0000256" key="9">
    <source>
        <dbReference type="ARBA" id="ARBA00022989"/>
    </source>
</evidence>
<dbReference type="InterPro" id="IPR053211">
    <property type="entry name" value="DNA_repair-toleration"/>
</dbReference>
<dbReference type="Pfam" id="PF13855">
    <property type="entry name" value="LRR_8"/>
    <property type="match status" value="1"/>
</dbReference>
<keyword evidence="7" id="KW-0732">Signal</keyword>
<dbReference type="FunFam" id="3.80.10.10:FF:000129">
    <property type="entry name" value="Leucine-rich repeat receptor-like kinase"/>
    <property type="match status" value="1"/>
</dbReference>
<evidence type="ECO:0000256" key="4">
    <source>
        <dbReference type="ARBA" id="ARBA00022475"/>
    </source>
</evidence>
<sequence length="738" mass="81457">MATYAYKRWMNENSAKKTKYSSQFRIQSMLTLIFLFLLLFSSSKAALSCNQIDHHSLVSFYHHISTTLPLNWSSSTPCCQWEGVTCDTYGTRVTRLSLPGRALSGTITPFLANFSFLSYLNLSSNHLSGSFPLTVLRSLNRLTTLDLSSNRFTGLLQPPESSGSFFPISIRNLDLSSNRFNGTVDPLFLGRAKNLISFNVSNNSFSGPIPTSICRSSPFLQILDFSMNQFSGRMFDGIGECSKLQIFRAGLNFLSGWLPNDLYSVRTLKEISLSNNRFSGPIDGRIVRLSCLRLLELHVNELRGGLPTDIGLLSNLEQLQLHTNSLNGTLPPSLMDCTNLKTLLLRNNLFGGELSVLDFSKLQKLQTIDLGNNSFVGRIPDSLCLSRSVTAVRLAYNALVGEIPPCMASLKSLMHLSLANNYLSNVVGALKTLRHCDNLAVLFISSCFQGEMIDDNDSWQPGSFQNLQILGMGGSNLKGQIPSWIARLRNLKVLDLSYNEISGPIPSWLGDMPSLFDLNLTRNFLSGHLPPEIGRLPALTVDNTSLDSSYLALPFVLDSQHYYRLSNVARALKVGNNSLSGNIPEELGQLKLLQVLDLNNNFNGSIPDKLSRLVNLEKLDMSGNHLSGEIPQSLTGLHFLSSFSVANNDLDGEIPSGVQFDTFSAASFEGNPKLCGSLLKRKCHAVTHAETEEPEPEPEPESSWSNILPFGLGYSVGLSTVSITLLFNSSWRNFSFKR</sequence>
<reference evidence="14" key="1">
    <citation type="submission" date="2020-06" db="EMBL/GenBank/DDBJ databases">
        <authorList>
            <person name="Li T."/>
            <person name="Hu X."/>
            <person name="Zhang T."/>
            <person name="Song X."/>
            <person name="Zhang H."/>
            <person name="Dai N."/>
            <person name="Sheng W."/>
            <person name="Hou X."/>
            <person name="Wei L."/>
        </authorList>
    </citation>
    <scope>NUCLEOTIDE SEQUENCE</scope>
    <source>
        <strain evidence="14">3651</strain>
        <tissue evidence="14">Leaf</tissue>
    </source>
</reference>
<evidence type="ECO:0000259" key="13">
    <source>
        <dbReference type="Pfam" id="PF08263"/>
    </source>
</evidence>
<evidence type="ECO:0000313" key="14">
    <source>
        <dbReference type="EMBL" id="KAK4441064.1"/>
    </source>
</evidence>
<evidence type="ECO:0000256" key="2">
    <source>
        <dbReference type="ARBA" id="ARBA00004236"/>
    </source>
</evidence>
<keyword evidence="4" id="KW-1003">Cell membrane</keyword>
<keyword evidence="10" id="KW-0472">Membrane</keyword>
<keyword evidence="6" id="KW-0812">Transmembrane</keyword>
<comment type="subcellular location">
    <subcellularLocation>
        <location evidence="2">Cell membrane</location>
    </subcellularLocation>
    <subcellularLocation>
        <location evidence="1">Membrane</location>
        <topology evidence="1">Single-pass membrane protein</topology>
    </subcellularLocation>
</comment>
<dbReference type="InterPro" id="IPR001611">
    <property type="entry name" value="Leu-rich_rpt"/>
</dbReference>
<proteinExistence type="inferred from homology"/>
<name>A0AAE2D0S4_9LAMI</name>
<dbReference type="PRINTS" id="PR00019">
    <property type="entry name" value="LEURICHRPT"/>
</dbReference>
<dbReference type="GO" id="GO:0006952">
    <property type="term" value="P:defense response"/>
    <property type="evidence" value="ECO:0007669"/>
    <property type="project" value="UniProtKB-ARBA"/>
</dbReference>
<reference evidence="14" key="2">
    <citation type="journal article" date="2024" name="Plant">
        <title>Genomic evolution and insights into agronomic trait innovations of Sesamum species.</title>
        <authorList>
            <person name="Miao H."/>
            <person name="Wang L."/>
            <person name="Qu L."/>
            <person name="Liu H."/>
            <person name="Sun Y."/>
            <person name="Le M."/>
            <person name="Wang Q."/>
            <person name="Wei S."/>
            <person name="Zheng Y."/>
            <person name="Lin W."/>
            <person name="Duan Y."/>
            <person name="Cao H."/>
            <person name="Xiong S."/>
            <person name="Wang X."/>
            <person name="Wei L."/>
            <person name="Li C."/>
            <person name="Ma Q."/>
            <person name="Ju M."/>
            <person name="Zhao R."/>
            <person name="Li G."/>
            <person name="Mu C."/>
            <person name="Tian Q."/>
            <person name="Mei H."/>
            <person name="Zhang T."/>
            <person name="Gao T."/>
            <person name="Zhang H."/>
        </authorList>
    </citation>
    <scope>NUCLEOTIDE SEQUENCE</scope>
    <source>
        <strain evidence="14">3651</strain>
    </source>
</reference>
<dbReference type="PANTHER" id="PTHR48060:SF21">
    <property type="entry name" value="L DOMAIN-LIKE PROTEIN"/>
    <property type="match status" value="1"/>
</dbReference>
<dbReference type="GO" id="GO:0051707">
    <property type="term" value="P:response to other organism"/>
    <property type="evidence" value="ECO:0007669"/>
    <property type="project" value="UniProtKB-ARBA"/>
</dbReference>
<keyword evidence="5" id="KW-0433">Leucine-rich repeat</keyword>
<keyword evidence="15" id="KW-1185">Reference proteome</keyword>
<dbReference type="InterPro" id="IPR032675">
    <property type="entry name" value="LRR_dom_sf"/>
</dbReference>
<keyword evidence="11 14" id="KW-0675">Receptor</keyword>
<evidence type="ECO:0000256" key="12">
    <source>
        <dbReference type="ARBA" id="ARBA00023180"/>
    </source>
</evidence>
<evidence type="ECO:0000256" key="7">
    <source>
        <dbReference type="ARBA" id="ARBA00022729"/>
    </source>
</evidence>
<dbReference type="GO" id="GO:0005886">
    <property type="term" value="C:plasma membrane"/>
    <property type="evidence" value="ECO:0007669"/>
    <property type="project" value="UniProtKB-SubCell"/>
</dbReference>
<dbReference type="Proteomes" id="UP001293254">
    <property type="component" value="Unassembled WGS sequence"/>
</dbReference>
<dbReference type="FunFam" id="3.80.10.10:FF:000213">
    <property type="entry name" value="Tyrosine-sulfated glycopeptide receptor 1"/>
    <property type="match status" value="1"/>
</dbReference>
<dbReference type="Gene3D" id="3.80.10.10">
    <property type="entry name" value="Ribonuclease Inhibitor"/>
    <property type="match status" value="2"/>
</dbReference>
<dbReference type="Pfam" id="PF00560">
    <property type="entry name" value="LRR_1"/>
    <property type="match status" value="5"/>
</dbReference>
<dbReference type="AlphaFoldDB" id="A0AAE2D0S4"/>
<evidence type="ECO:0000256" key="10">
    <source>
        <dbReference type="ARBA" id="ARBA00023136"/>
    </source>
</evidence>
<dbReference type="Pfam" id="PF08263">
    <property type="entry name" value="LRRNT_2"/>
    <property type="match status" value="1"/>
</dbReference>
<evidence type="ECO:0000256" key="11">
    <source>
        <dbReference type="ARBA" id="ARBA00023170"/>
    </source>
</evidence>
<feature type="domain" description="Leucine-rich repeat-containing N-terminal plant-type" evidence="13">
    <location>
        <begin position="54"/>
        <end position="87"/>
    </location>
</feature>
<protein>
    <submittedName>
        <fullName evidence="14">Receptor-like protein 2</fullName>
    </submittedName>
</protein>
<dbReference type="InterPro" id="IPR013210">
    <property type="entry name" value="LRR_N_plant-typ"/>
</dbReference>
<evidence type="ECO:0000256" key="1">
    <source>
        <dbReference type="ARBA" id="ARBA00004167"/>
    </source>
</evidence>
<dbReference type="PANTHER" id="PTHR48060">
    <property type="entry name" value="DNA DAMAGE-REPAIR/TOLERATION PROTEIN DRT100"/>
    <property type="match status" value="1"/>
</dbReference>
<dbReference type="SMART" id="SM00369">
    <property type="entry name" value="LRR_TYP"/>
    <property type="match status" value="7"/>
</dbReference>
<organism evidence="14 15">
    <name type="scientific">Sesamum alatum</name>
    <dbReference type="NCBI Taxonomy" id="300844"/>
    <lineage>
        <taxon>Eukaryota</taxon>
        <taxon>Viridiplantae</taxon>
        <taxon>Streptophyta</taxon>
        <taxon>Embryophyta</taxon>
        <taxon>Tracheophyta</taxon>
        <taxon>Spermatophyta</taxon>
        <taxon>Magnoliopsida</taxon>
        <taxon>eudicotyledons</taxon>
        <taxon>Gunneridae</taxon>
        <taxon>Pentapetalae</taxon>
        <taxon>asterids</taxon>
        <taxon>lamiids</taxon>
        <taxon>Lamiales</taxon>
        <taxon>Pedaliaceae</taxon>
        <taxon>Sesamum</taxon>
    </lineage>
</organism>
<evidence type="ECO:0000256" key="3">
    <source>
        <dbReference type="ARBA" id="ARBA00009592"/>
    </source>
</evidence>
<evidence type="ECO:0000256" key="8">
    <source>
        <dbReference type="ARBA" id="ARBA00022737"/>
    </source>
</evidence>
<evidence type="ECO:0000256" key="5">
    <source>
        <dbReference type="ARBA" id="ARBA00022614"/>
    </source>
</evidence>
<gene>
    <name evidence="14" type="ORF">Salat_0441300</name>
</gene>
<comment type="similarity">
    <text evidence="3">Belongs to the RLP family.</text>
</comment>
<evidence type="ECO:0000256" key="6">
    <source>
        <dbReference type="ARBA" id="ARBA00022692"/>
    </source>
</evidence>
<keyword evidence="8" id="KW-0677">Repeat</keyword>
<comment type="caution">
    <text evidence="14">The sequence shown here is derived from an EMBL/GenBank/DDBJ whole genome shotgun (WGS) entry which is preliminary data.</text>
</comment>
<evidence type="ECO:0000313" key="15">
    <source>
        <dbReference type="Proteomes" id="UP001293254"/>
    </source>
</evidence>
<dbReference type="SUPFAM" id="SSF52058">
    <property type="entry name" value="L domain-like"/>
    <property type="match status" value="3"/>
</dbReference>
<dbReference type="FunFam" id="3.80.10.10:FF:000041">
    <property type="entry name" value="LRR receptor-like serine/threonine-protein kinase ERECTA"/>
    <property type="match status" value="1"/>
</dbReference>
<dbReference type="EMBL" id="JACGWO010000001">
    <property type="protein sequence ID" value="KAK4441064.1"/>
    <property type="molecule type" value="Genomic_DNA"/>
</dbReference>
<keyword evidence="9" id="KW-1133">Transmembrane helix</keyword>
<keyword evidence="12" id="KW-0325">Glycoprotein</keyword>
<dbReference type="InterPro" id="IPR003591">
    <property type="entry name" value="Leu-rich_rpt_typical-subtyp"/>
</dbReference>